<keyword evidence="2" id="KW-0812">Transmembrane</keyword>
<evidence type="ECO:0000313" key="3">
    <source>
        <dbReference type="EMBL" id="TPQ22042.1"/>
    </source>
</evidence>
<sequence length="331" mass="34479">MQSGRRSVRVELVVVSELLPVNAGALSADARVLPSVRAIGARHGFDYTDDAATAAMLAERRRALRACERGPLVWLGALALSAGVVWPILGPVVPAFSGKPVLAFGPAGPLLVVAVAALALVRRRWKRELLDARLAGYREVLGLARAHGVPVTHVPGWLVGRSFSGGRETMPIPVYAEVEPSPGGPSSGGLSPEGPSSGGSLPSEAEPSTAPDVPTKPASVMSYEAMADEGGWHDETGCLLLFAGIVGVAWAVSSDNPLGYLAAFVAVPVAISIWVAGSRQGRERQRLRETAVAYVRALSAAQAAGAGVPELSPVLQKLLEEETEKEKNQAA</sequence>
<keyword evidence="2" id="KW-0472">Membrane</keyword>
<protein>
    <submittedName>
        <fullName evidence="3">Uncharacterized protein</fullName>
    </submittedName>
</protein>
<dbReference type="EMBL" id="VCHX02000101">
    <property type="protein sequence ID" value="TPQ22042.1"/>
    <property type="molecule type" value="Genomic_DNA"/>
</dbReference>
<dbReference type="Proteomes" id="UP000317378">
    <property type="component" value="Unassembled WGS sequence"/>
</dbReference>
<feature type="transmembrane region" description="Helical" evidence="2">
    <location>
        <begin position="101"/>
        <end position="121"/>
    </location>
</feature>
<organism evidence="3 4">
    <name type="scientific">Streptomyces sporangiiformans</name>
    <dbReference type="NCBI Taxonomy" id="2315329"/>
    <lineage>
        <taxon>Bacteria</taxon>
        <taxon>Bacillati</taxon>
        <taxon>Actinomycetota</taxon>
        <taxon>Actinomycetes</taxon>
        <taxon>Kitasatosporales</taxon>
        <taxon>Streptomycetaceae</taxon>
        <taxon>Streptomyces</taxon>
    </lineage>
</organism>
<feature type="compositionally biased region" description="Low complexity" evidence="1">
    <location>
        <begin position="188"/>
        <end position="208"/>
    </location>
</feature>
<evidence type="ECO:0000313" key="4">
    <source>
        <dbReference type="Proteomes" id="UP000317378"/>
    </source>
</evidence>
<gene>
    <name evidence="3" type="ORF">FGD71_011645</name>
</gene>
<reference evidence="3 4" key="1">
    <citation type="submission" date="2019-06" db="EMBL/GenBank/DDBJ databases">
        <title>Streptomyces sporangiiformans sp. nov., a novel actinomycete isolated from soil in Mount Song.</title>
        <authorList>
            <person name="Han L."/>
        </authorList>
    </citation>
    <scope>NUCLEOTIDE SEQUENCE [LARGE SCALE GENOMIC DNA]</scope>
    <source>
        <strain evidence="3 4">NEAU-SSA 1</strain>
    </source>
</reference>
<feature type="transmembrane region" description="Helical" evidence="2">
    <location>
        <begin position="258"/>
        <end position="277"/>
    </location>
</feature>
<feature type="region of interest" description="Disordered" evidence="1">
    <location>
        <begin position="175"/>
        <end position="216"/>
    </location>
</feature>
<keyword evidence="4" id="KW-1185">Reference proteome</keyword>
<feature type="transmembrane region" description="Helical" evidence="2">
    <location>
        <begin position="236"/>
        <end position="252"/>
    </location>
</feature>
<dbReference type="AlphaFoldDB" id="A0A505DH12"/>
<name>A0A505DH12_9ACTN</name>
<evidence type="ECO:0000256" key="2">
    <source>
        <dbReference type="SAM" id="Phobius"/>
    </source>
</evidence>
<evidence type="ECO:0000256" key="1">
    <source>
        <dbReference type="SAM" id="MobiDB-lite"/>
    </source>
</evidence>
<accession>A0A505DH12</accession>
<feature type="transmembrane region" description="Helical" evidence="2">
    <location>
        <begin position="70"/>
        <end position="89"/>
    </location>
</feature>
<dbReference type="OrthoDB" id="4335487at2"/>
<comment type="caution">
    <text evidence="3">The sequence shown here is derived from an EMBL/GenBank/DDBJ whole genome shotgun (WGS) entry which is preliminary data.</text>
</comment>
<proteinExistence type="predicted"/>
<keyword evidence="2" id="KW-1133">Transmembrane helix</keyword>